<keyword evidence="1" id="KW-0812">Transmembrane</keyword>
<dbReference type="EMBL" id="JX997169">
    <property type="protein sequence ID" value="AGE54035.1"/>
    <property type="molecule type" value="Genomic_DNA"/>
</dbReference>
<protein>
    <submittedName>
        <fullName evidence="2">Uncharacterized protein</fullName>
    </submittedName>
</protein>
<evidence type="ECO:0000313" key="3">
    <source>
        <dbReference type="Proteomes" id="UP000247091"/>
    </source>
</evidence>
<evidence type="ECO:0000313" key="2">
    <source>
        <dbReference type="EMBL" id="AGE54035.1"/>
    </source>
</evidence>
<evidence type="ECO:0000256" key="1">
    <source>
        <dbReference type="SAM" id="Phobius"/>
    </source>
</evidence>
<accession>M1I6C1</accession>
<gene>
    <name evidence="2" type="primary">IL-3A_695L</name>
    <name evidence="2" type="ORF">PBCVIL3A_695L</name>
</gene>
<keyword evidence="1" id="KW-0472">Membrane</keyword>
<keyword evidence="1" id="KW-1133">Transmembrane helix</keyword>
<dbReference type="Proteomes" id="UP000247091">
    <property type="component" value="Segment"/>
</dbReference>
<proteinExistence type="predicted"/>
<reference evidence="2 3" key="1">
    <citation type="submission" date="2012-10" db="EMBL/GenBank/DDBJ databases">
        <title>Towards defining the chloroviruses: a genomic journey through a genus of large DNA viruses.</title>
        <authorList>
            <person name="Jeanniard A."/>
            <person name="Dunigan D.D."/>
            <person name="Gurnon J.R."/>
            <person name="Agarkova I."/>
            <person name="Kang M."/>
            <person name="Vitek J."/>
            <person name="Duncan G."/>
            <person name="McClung O.W."/>
            <person name="Larsen M."/>
            <person name="Claverie J.-M."/>
            <person name="Van Etten J.L."/>
            <person name="Blanc G."/>
        </authorList>
    </citation>
    <scope>NUCLEOTIDE SEQUENCE [LARGE SCALE GENOMIC DNA]</scope>
</reference>
<name>M1I6C1_PBCVI</name>
<sequence>MLQSNAMGSVTPITSLGSWLSAAQVLVGWLWYLCIVYIVI</sequence>
<feature type="transmembrane region" description="Helical" evidence="1">
    <location>
        <begin position="20"/>
        <end position="39"/>
    </location>
</feature>
<organismHost>
    <name type="scientific">Chlorella</name>
    <dbReference type="NCBI Taxonomy" id="3071"/>
</organismHost>
<organism evidence="2 3">
    <name type="scientific">Paramecium bursaria Chlorella virus IL3A</name>
    <name type="common">PBCV-IL3A</name>
    <dbReference type="NCBI Taxonomy" id="46019"/>
    <lineage>
        <taxon>Viruses</taxon>
        <taxon>Varidnaviria</taxon>
        <taxon>Bamfordvirae</taxon>
        <taxon>Nucleocytoviricota</taxon>
        <taxon>Megaviricetes</taxon>
        <taxon>Algavirales</taxon>
        <taxon>Phycodnaviridae</taxon>
        <taxon>Chlorovirus</taxon>
        <taxon>Chlorovirus illinoense</taxon>
    </lineage>
</organism>